<accession>A0A7W1XPN5</accession>
<protein>
    <submittedName>
        <fullName evidence="2">SMI1/KNR4 family protein</fullName>
    </submittedName>
</protein>
<dbReference type="InterPro" id="IPR037883">
    <property type="entry name" value="Knr4/Smi1-like_sf"/>
</dbReference>
<name>A0A7W1XPN5_9BACL</name>
<reference evidence="2 3" key="1">
    <citation type="submission" date="2020-07" db="EMBL/GenBank/DDBJ databases">
        <title>Thermoactinomyces phylogeny.</title>
        <authorList>
            <person name="Dunlap C."/>
        </authorList>
    </citation>
    <scope>NUCLEOTIDE SEQUENCE [LARGE SCALE GENOMIC DNA]</scope>
    <source>
        <strain evidence="2 3">AMNI-1</strain>
    </source>
</reference>
<evidence type="ECO:0000259" key="1">
    <source>
        <dbReference type="Pfam" id="PF09346"/>
    </source>
</evidence>
<dbReference type="Pfam" id="PF09346">
    <property type="entry name" value="SMI1_KNR4"/>
    <property type="match status" value="1"/>
</dbReference>
<dbReference type="AlphaFoldDB" id="A0A7W1XPN5"/>
<evidence type="ECO:0000313" key="2">
    <source>
        <dbReference type="EMBL" id="MBA4600978.1"/>
    </source>
</evidence>
<dbReference type="EMBL" id="JACEOL010000002">
    <property type="protein sequence ID" value="MBA4600978.1"/>
    <property type="molecule type" value="Genomic_DNA"/>
</dbReference>
<dbReference type="Gene3D" id="3.40.1580.10">
    <property type="entry name" value="SMI1/KNR4-like"/>
    <property type="match status" value="1"/>
</dbReference>
<keyword evidence="3" id="KW-1185">Reference proteome</keyword>
<comment type="caution">
    <text evidence="2">The sequence shown here is derived from an EMBL/GenBank/DDBJ whole genome shotgun (WGS) entry which is preliminary data.</text>
</comment>
<dbReference type="InterPro" id="IPR018958">
    <property type="entry name" value="Knr4/Smi1-like_dom"/>
</dbReference>
<organism evidence="2 3">
    <name type="scientific">Thermoactinomyces mirandus</name>
    <dbReference type="NCBI Taxonomy" id="2756294"/>
    <lineage>
        <taxon>Bacteria</taxon>
        <taxon>Bacillati</taxon>
        <taxon>Bacillota</taxon>
        <taxon>Bacilli</taxon>
        <taxon>Bacillales</taxon>
        <taxon>Thermoactinomycetaceae</taxon>
        <taxon>Thermoactinomyces</taxon>
    </lineage>
</organism>
<dbReference type="Proteomes" id="UP000538292">
    <property type="component" value="Unassembled WGS sequence"/>
</dbReference>
<sequence>MITWVRRNKKIPDEQFAEIEKHIGVKLPKDYIHWTQQYFEPEDEAYYQFDSLYDPDMIIDEFEALYFKEETENNCLAILPS</sequence>
<feature type="domain" description="Knr4/Smi1-like" evidence="1">
    <location>
        <begin position="11"/>
        <end position="69"/>
    </location>
</feature>
<dbReference type="SUPFAM" id="SSF160631">
    <property type="entry name" value="SMI1/KNR4-like"/>
    <property type="match status" value="1"/>
</dbReference>
<dbReference type="RefSeq" id="WP_181736970.1">
    <property type="nucleotide sequence ID" value="NZ_JACEOL010000002.1"/>
</dbReference>
<proteinExistence type="predicted"/>
<evidence type="ECO:0000313" key="3">
    <source>
        <dbReference type="Proteomes" id="UP000538292"/>
    </source>
</evidence>
<gene>
    <name evidence="2" type="ORF">H2C83_01270</name>
</gene>